<gene>
    <name evidence="1" type="ORF">GCM10012280_49960</name>
</gene>
<reference evidence="1" key="2">
    <citation type="submission" date="2020-09" db="EMBL/GenBank/DDBJ databases">
        <authorList>
            <person name="Sun Q."/>
            <person name="Zhou Y."/>
        </authorList>
    </citation>
    <scope>NUCLEOTIDE SEQUENCE</scope>
    <source>
        <strain evidence="1">CGMCC 4.7201</strain>
    </source>
</reference>
<dbReference type="Gene3D" id="1.25.40.10">
    <property type="entry name" value="Tetratricopeptide repeat domain"/>
    <property type="match status" value="2"/>
</dbReference>
<dbReference type="InterPro" id="IPR011990">
    <property type="entry name" value="TPR-like_helical_dom_sf"/>
</dbReference>
<comment type="caution">
    <text evidence="1">The sequence shown here is derived from an EMBL/GenBank/DDBJ whole genome shotgun (WGS) entry which is preliminary data.</text>
</comment>
<dbReference type="EMBL" id="BMMS01000023">
    <property type="protein sequence ID" value="GGO94622.1"/>
    <property type="molecule type" value="Genomic_DNA"/>
</dbReference>
<dbReference type="Proteomes" id="UP000641932">
    <property type="component" value="Unassembled WGS sequence"/>
</dbReference>
<dbReference type="SUPFAM" id="SSF48452">
    <property type="entry name" value="TPR-like"/>
    <property type="match status" value="2"/>
</dbReference>
<evidence type="ECO:0000313" key="1">
    <source>
        <dbReference type="EMBL" id="GGO94622.1"/>
    </source>
</evidence>
<dbReference type="RefSeq" id="WP_189134033.1">
    <property type="nucleotide sequence ID" value="NZ_BMMS01000023.1"/>
</dbReference>
<evidence type="ECO:0000313" key="2">
    <source>
        <dbReference type="Proteomes" id="UP000641932"/>
    </source>
</evidence>
<keyword evidence="2" id="KW-1185">Reference proteome</keyword>
<proteinExistence type="predicted"/>
<accession>A0A918E0Y6</accession>
<organism evidence="1 2">
    <name type="scientific">Wenjunlia tyrosinilytica</name>
    <dbReference type="NCBI Taxonomy" id="1544741"/>
    <lineage>
        <taxon>Bacteria</taxon>
        <taxon>Bacillati</taxon>
        <taxon>Actinomycetota</taxon>
        <taxon>Actinomycetes</taxon>
        <taxon>Kitasatosporales</taxon>
        <taxon>Streptomycetaceae</taxon>
        <taxon>Wenjunlia</taxon>
    </lineage>
</organism>
<name>A0A918E0Y6_9ACTN</name>
<sequence>MASSADDWQSRVYELYWEGVEARTQAQRAEGAERRRLHLRSLDQHSRAAGILRAELDARPDEPRLNEQLASLLYSMGSSQTAVDLIDEALSSLDESESRYELSRLASPQLAIRLGDVRARRAVAHCAAGHAASALTDTDLAVEAYVGAGLQSAGPPRSLDFARLLSLAAVVHAQHGDPDQALFCAGQALGRYQDAIDTLIADPDAHIGYATDMAAAVASRIEAARANWDHALAVDGFTLSTAEQGWGDLASALARTGVHLRAAGRPAEAAPLLARAACLDPAAVPAQERILAEGVPVTLGEAVLRAGAVLGEPVEALHRALASGESASVTGRLPHPEAAPPYARRLGQLAADLRQSEGDPDVAWRLALESHLLYDTAFRHLVGDPRNWLREHGDGWTQTGITALHLALARGGEAVHDDLRRPLAELSGRLEELAKAGHPVAAAAELARMTAG</sequence>
<dbReference type="AlphaFoldDB" id="A0A918E0Y6"/>
<reference evidence="1" key="1">
    <citation type="journal article" date="2014" name="Int. J. Syst. Evol. Microbiol.">
        <title>Complete genome sequence of Corynebacterium casei LMG S-19264T (=DSM 44701T), isolated from a smear-ripened cheese.</title>
        <authorList>
            <consortium name="US DOE Joint Genome Institute (JGI-PGF)"/>
            <person name="Walter F."/>
            <person name="Albersmeier A."/>
            <person name="Kalinowski J."/>
            <person name="Ruckert C."/>
        </authorList>
    </citation>
    <scope>NUCLEOTIDE SEQUENCE</scope>
    <source>
        <strain evidence="1">CGMCC 4.7201</strain>
    </source>
</reference>
<protein>
    <recommendedName>
        <fullName evidence="3">Tetratricopeptide repeat protein</fullName>
    </recommendedName>
</protein>
<evidence type="ECO:0008006" key="3">
    <source>
        <dbReference type="Google" id="ProtNLM"/>
    </source>
</evidence>